<gene>
    <name evidence="2" type="ORF">GCM10009754_35870</name>
</gene>
<reference evidence="3" key="1">
    <citation type="journal article" date="2019" name="Int. J. Syst. Evol. Microbiol.">
        <title>The Global Catalogue of Microorganisms (GCM) 10K type strain sequencing project: providing services to taxonomists for standard genome sequencing and annotation.</title>
        <authorList>
            <consortium name="The Broad Institute Genomics Platform"/>
            <consortium name="The Broad Institute Genome Sequencing Center for Infectious Disease"/>
            <person name="Wu L."/>
            <person name="Ma J."/>
        </authorList>
    </citation>
    <scope>NUCLEOTIDE SEQUENCE [LARGE SCALE GENOMIC DNA]</scope>
    <source>
        <strain evidence="3">JCM 14545</strain>
    </source>
</reference>
<evidence type="ECO:0000313" key="3">
    <source>
        <dbReference type="Proteomes" id="UP001501116"/>
    </source>
</evidence>
<accession>A0ABP5CC98</accession>
<dbReference type="Proteomes" id="UP001501116">
    <property type="component" value="Unassembled WGS sequence"/>
</dbReference>
<sequence>MSSRVHIAPAPKKDTGDAMSNQDQSTPPRQAKRGKGRPPIGGEIRQEIGDDLKAVIETWAMAQGSNRAAAVRTLLRRGIDLELDPMSRTVVVEGDELHVLLGTLQTDCVRRVRFAFDSGLKVKVNDENWTPSLGSLENSATPTEKE</sequence>
<name>A0ABP5CC98_9PSEU</name>
<comment type="caution">
    <text evidence="2">The sequence shown here is derived from an EMBL/GenBank/DDBJ whole genome shotgun (WGS) entry which is preliminary data.</text>
</comment>
<feature type="compositionally biased region" description="Polar residues" evidence="1">
    <location>
        <begin position="18"/>
        <end position="28"/>
    </location>
</feature>
<evidence type="ECO:0000256" key="1">
    <source>
        <dbReference type="SAM" id="MobiDB-lite"/>
    </source>
</evidence>
<keyword evidence="3" id="KW-1185">Reference proteome</keyword>
<feature type="region of interest" description="Disordered" evidence="1">
    <location>
        <begin position="1"/>
        <end position="44"/>
    </location>
</feature>
<organism evidence="2 3">
    <name type="scientific">Amycolatopsis minnesotensis</name>
    <dbReference type="NCBI Taxonomy" id="337894"/>
    <lineage>
        <taxon>Bacteria</taxon>
        <taxon>Bacillati</taxon>
        <taxon>Actinomycetota</taxon>
        <taxon>Actinomycetes</taxon>
        <taxon>Pseudonocardiales</taxon>
        <taxon>Pseudonocardiaceae</taxon>
        <taxon>Amycolatopsis</taxon>
    </lineage>
</organism>
<proteinExistence type="predicted"/>
<evidence type="ECO:0000313" key="2">
    <source>
        <dbReference type="EMBL" id="GAA1961684.1"/>
    </source>
</evidence>
<protein>
    <submittedName>
        <fullName evidence="2">Uncharacterized protein</fullName>
    </submittedName>
</protein>
<dbReference type="EMBL" id="BAAANN010000013">
    <property type="protein sequence ID" value="GAA1961684.1"/>
    <property type="molecule type" value="Genomic_DNA"/>
</dbReference>